<dbReference type="PANTHER" id="PTHR43190:SF3">
    <property type="entry name" value="N-ACETYL-D-GLUCOSAMINE KINASE"/>
    <property type="match status" value="1"/>
</dbReference>
<organism evidence="2 3">
    <name type="scientific">Virgibacillus natechei</name>
    <dbReference type="NCBI Taxonomy" id="1216297"/>
    <lineage>
        <taxon>Bacteria</taxon>
        <taxon>Bacillati</taxon>
        <taxon>Bacillota</taxon>
        <taxon>Bacilli</taxon>
        <taxon>Bacillales</taxon>
        <taxon>Bacillaceae</taxon>
        <taxon>Virgibacillus</taxon>
    </lineage>
</organism>
<evidence type="ECO:0000259" key="1">
    <source>
        <dbReference type="Pfam" id="PF01869"/>
    </source>
</evidence>
<gene>
    <name evidence="2" type="ORF">J2Z83_003693</name>
</gene>
<dbReference type="InterPro" id="IPR043129">
    <property type="entry name" value="ATPase_NBD"/>
</dbReference>
<proteinExistence type="predicted"/>
<dbReference type="InterPro" id="IPR002731">
    <property type="entry name" value="ATPase_BadF"/>
</dbReference>
<dbReference type="Gene3D" id="3.30.420.40">
    <property type="match status" value="2"/>
</dbReference>
<name>A0ABS4IKP0_9BACI</name>
<dbReference type="CDD" id="cd24007">
    <property type="entry name" value="ASKHA_NBD_eukNAGK-like"/>
    <property type="match status" value="1"/>
</dbReference>
<evidence type="ECO:0000313" key="2">
    <source>
        <dbReference type="EMBL" id="MBP1971542.1"/>
    </source>
</evidence>
<feature type="domain" description="ATPase BadF/BadG/BcrA/BcrD type" evidence="1">
    <location>
        <begin position="6"/>
        <end position="299"/>
    </location>
</feature>
<evidence type="ECO:0000313" key="3">
    <source>
        <dbReference type="Proteomes" id="UP001519345"/>
    </source>
</evidence>
<reference evidence="2 3" key="1">
    <citation type="submission" date="2021-03" db="EMBL/GenBank/DDBJ databases">
        <title>Genomic Encyclopedia of Type Strains, Phase IV (KMG-IV): sequencing the most valuable type-strain genomes for metagenomic binning, comparative biology and taxonomic classification.</title>
        <authorList>
            <person name="Goeker M."/>
        </authorList>
    </citation>
    <scope>NUCLEOTIDE SEQUENCE [LARGE SCALE GENOMIC DNA]</scope>
    <source>
        <strain evidence="2 3">DSM 25609</strain>
    </source>
</reference>
<dbReference type="Proteomes" id="UP001519345">
    <property type="component" value="Unassembled WGS sequence"/>
</dbReference>
<accession>A0ABS4IKP0</accession>
<protein>
    <submittedName>
        <fullName evidence="2">N-acetylglucosamine kinase-like BadF-type ATPase</fullName>
    </submittedName>
</protein>
<dbReference type="SUPFAM" id="SSF53067">
    <property type="entry name" value="Actin-like ATPase domain"/>
    <property type="match status" value="2"/>
</dbReference>
<dbReference type="Pfam" id="PF01869">
    <property type="entry name" value="BcrAD_BadFG"/>
    <property type="match status" value="1"/>
</dbReference>
<dbReference type="PANTHER" id="PTHR43190">
    <property type="entry name" value="N-ACETYL-D-GLUCOSAMINE KINASE"/>
    <property type="match status" value="1"/>
</dbReference>
<keyword evidence="3" id="KW-1185">Reference proteome</keyword>
<comment type="caution">
    <text evidence="2">The sequence shown here is derived from an EMBL/GenBank/DDBJ whole genome shotgun (WGS) entry which is preliminary data.</text>
</comment>
<sequence>MSYVMGIDGGGTKTKAVIADRKGRVLAQHMVGPTNPNIVSEEELKDTLEILFTSLERKAPIPFQTTTCLFAGISGAGNDKNKRVLHLLIEQFVPGNIAVQVEVDTINALYSGTYGAPGIVQISGTGSITYGINRHLEHDRVGGWGYLFGDEGSGYDIGRKGLIAALKAVDGRGSETIMLPWLYTHFNVSRAQDLIQKIYSSPTPKNKIAPLAKIVFQAYKQKDPLACKILAEAAKEITFSIKTLYEKQFEVGEKVDVVLCGGVFNDEHVLPRLIKENLSKYPTINVILPEISPVGGALIGAYLMQDIDLDEAIITTIRNTI</sequence>
<dbReference type="InterPro" id="IPR052519">
    <property type="entry name" value="Euk-type_GlcNAc_Kinase"/>
</dbReference>
<dbReference type="RefSeq" id="WP_209464574.1">
    <property type="nucleotide sequence ID" value="NZ_CP110224.1"/>
</dbReference>
<dbReference type="EMBL" id="JAGGKX010000028">
    <property type="protein sequence ID" value="MBP1971542.1"/>
    <property type="molecule type" value="Genomic_DNA"/>
</dbReference>